<reference evidence="4 5" key="1">
    <citation type="submission" date="2018-08" db="EMBL/GenBank/DDBJ databases">
        <title>A genome reference for cultivated species of the human gut microbiota.</title>
        <authorList>
            <person name="Zou Y."/>
            <person name="Xue W."/>
            <person name="Luo G."/>
        </authorList>
    </citation>
    <scope>NUCLEOTIDE SEQUENCE [LARGE SCALE GENOMIC DNA]</scope>
    <source>
        <strain evidence="4 5">AF24-29</strain>
    </source>
</reference>
<dbReference type="PROSITE" id="PS50977">
    <property type="entry name" value="HTH_TETR_2"/>
    <property type="match status" value="1"/>
</dbReference>
<name>A0A412G3E3_9FIRM</name>
<dbReference type="Gene3D" id="1.10.357.10">
    <property type="entry name" value="Tetracycline Repressor, domain 2"/>
    <property type="match status" value="1"/>
</dbReference>
<protein>
    <submittedName>
        <fullName evidence="4">TetR/AcrR family transcriptional regulator</fullName>
    </submittedName>
</protein>
<comment type="caution">
    <text evidence="4">The sequence shown here is derived from an EMBL/GenBank/DDBJ whole genome shotgun (WGS) entry which is preliminary data.</text>
</comment>
<dbReference type="InterPro" id="IPR009057">
    <property type="entry name" value="Homeodomain-like_sf"/>
</dbReference>
<dbReference type="GeneID" id="83015030"/>
<gene>
    <name evidence="4" type="ORF">DWY25_06375</name>
</gene>
<evidence type="ECO:0000259" key="3">
    <source>
        <dbReference type="PROSITE" id="PS50977"/>
    </source>
</evidence>
<dbReference type="PANTHER" id="PTHR43479">
    <property type="entry name" value="ACREF/ENVCD OPERON REPRESSOR-RELATED"/>
    <property type="match status" value="1"/>
</dbReference>
<evidence type="ECO:0000256" key="1">
    <source>
        <dbReference type="ARBA" id="ARBA00023125"/>
    </source>
</evidence>
<dbReference type="EMBL" id="QRUP01000006">
    <property type="protein sequence ID" value="RGR75043.1"/>
    <property type="molecule type" value="Genomic_DNA"/>
</dbReference>
<dbReference type="InterPro" id="IPR001647">
    <property type="entry name" value="HTH_TetR"/>
</dbReference>
<dbReference type="PANTHER" id="PTHR43479:SF11">
    <property type="entry name" value="ACREF_ENVCD OPERON REPRESSOR-RELATED"/>
    <property type="match status" value="1"/>
</dbReference>
<feature type="domain" description="HTH tetR-type" evidence="3">
    <location>
        <begin position="3"/>
        <end position="64"/>
    </location>
</feature>
<evidence type="ECO:0000313" key="4">
    <source>
        <dbReference type="EMBL" id="RGR75043.1"/>
    </source>
</evidence>
<dbReference type="Pfam" id="PF00440">
    <property type="entry name" value="TetR_N"/>
    <property type="match status" value="1"/>
</dbReference>
<organism evidence="4 5">
    <name type="scientific">Holdemania filiformis</name>
    <dbReference type="NCBI Taxonomy" id="61171"/>
    <lineage>
        <taxon>Bacteria</taxon>
        <taxon>Bacillati</taxon>
        <taxon>Bacillota</taxon>
        <taxon>Erysipelotrichia</taxon>
        <taxon>Erysipelotrichales</taxon>
        <taxon>Erysipelotrichaceae</taxon>
        <taxon>Holdemania</taxon>
    </lineage>
</organism>
<evidence type="ECO:0000313" key="5">
    <source>
        <dbReference type="Proteomes" id="UP000284178"/>
    </source>
</evidence>
<sequence length="193" mass="22105">MSEEKKTQVYLGVISLVQQGRSLNELKVSEIAEASGIGKGTCYEYFSSKEEIIRETLLYTFHKEFDSFCGLLQFDQGFEAGFRQILTVMEKALSQFSPFQTLMSSVGKRELKQYVSEEAMENIMRQMIRLIDLLLDQALQEGVIEPQRPREYQRFVLIGVMQAYCFQITNPQLQISAAQAADYAWQGLREALA</sequence>
<feature type="DNA-binding region" description="H-T-H motif" evidence="2">
    <location>
        <begin position="27"/>
        <end position="46"/>
    </location>
</feature>
<dbReference type="Proteomes" id="UP000284178">
    <property type="component" value="Unassembled WGS sequence"/>
</dbReference>
<dbReference type="AlphaFoldDB" id="A0A412G3E3"/>
<keyword evidence="1 2" id="KW-0238">DNA-binding</keyword>
<proteinExistence type="predicted"/>
<accession>A0A412G3E3</accession>
<keyword evidence="5" id="KW-1185">Reference proteome</keyword>
<dbReference type="InterPro" id="IPR050624">
    <property type="entry name" value="HTH-type_Tx_Regulator"/>
</dbReference>
<dbReference type="GO" id="GO:0003677">
    <property type="term" value="F:DNA binding"/>
    <property type="evidence" value="ECO:0007669"/>
    <property type="project" value="UniProtKB-UniRule"/>
</dbReference>
<evidence type="ECO:0000256" key="2">
    <source>
        <dbReference type="PROSITE-ProRule" id="PRU00335"/>
    </source>
</evidence>
<dbReference type="SUPFAM" id="SSF46689">
    <property type="entry name" value="Homeodomain-like"/>
    <property type="match status" value="1"/>
</dbReference>
<dbReference type="RefSeq" id="WP_117894539.1">
    <property type="nucleotide sequence ID" value="NZ_CABJCV010000006.1"/>
</dbReference>